<protein>
    <submittedName>
        <fullName evidence="1">Uncharacterized protein</fullName>
    </submittedName>
</protein>
<accession>A0AA40B0C2</accession>
<dbReference type="Proteomes" id="UP001172102">
    <property type="component" value="Unassembled WGS sequence"/>
</dbReference>
<sequence length="167" mass="18964">MITFCYNEMPPLPEELGLICPDGTVKKEWGYGGYLLDRKFKHISQELRHLVALCLYDNPTHRPSMAELQETIGRLVKREGPKSERDIGHPEQSFWATSILSNYYYDLAGERAFLIPYQHLDIMTTLAGPVNRLISLYNLGSKKGSIIFLKKMRSNPSSSIPGQTSQS</sequence>
<organism evidence="1 2">
    <name type="scientific">Lasiosphaeris hirsuta</name>
    <dbReference type="NCBI Taxonomy" id="260670"/>
    <lineage>
        <taxon>Eukaryota</taxon>
        <taxon>Fungi</taxon>
        <taxon>Dikarya</taxon>
        <taxon>Ascomycota</taxon>
        <taxon>Pezizomycotina</taxon>
        <taxon>Sordariomycetes</taxon>
        <taxon>Sordariomycetidae</taxon>
        <taxon>Sordariales</taxon>
        <taxon>Lasiosphaeriaceae</taxon>
        <taxon>Lasiosphaeris</taxon>
    </lineage>
</organism>
<proteinExistence type="predicted"/>
<dbReference type="InterPro" id="IPR011009">
    <property type="entry name" value="Kinase-like_dom_sf"/>
</dbReference>
<evidence type="ECO:0000313" key="2">
    <source>
        <dbReference type="Proteomes" id="UP001172102"/>
    </source>
</evidence>
<name>A0AA40B0C2_9PEZI</name>
<dbReference type="EMBL" id="JAUKUA010000002">
    <property type="protein sequence ID" value="KAK0725251.1"/>
    <property type="molecule type" value="Genomic_DNA"/>
</dbReference>
<dbReference type="AlphaFoldDB" id="A0AA40B0C2"/>
<dbReference type="SUPFAM" id="SSF56112">
    <property type="entry name" value="Protein kinase-like (PK-like)"/>
    <property type="match status" value="1"/>
</dbReference>
<evidence type="ECO:0000313" key="1">
    <source>
        <dbReference type="EMBL" id="KAK0725251.1"/>
    </source>
</evidence>
<reference evidence="1" key="1">
    <citation type="submission" date="2023-06" db="EMBL/GenBank/DDBJ databases">
        <title>Genome-scale phylogeny and comparative genomics of the fungal order Sordariales.</title>
        <authorList>
            <consortium name="Lawrence Berkeley National Laboratory"/>
            <person name="Hensen N."/>
            <person name="Bonometti L."/>
            <person name="Westerberg I."/>
            <person name="Brannstrom I.O."/>
            <person name="Guillou S."/>
            <person name="Cros-Aarteil S."/>
            <person name="Calhoun S."/>
            <person name="Haridas S."/>
            <person name="Kuo A."/>
            <person name="Mondo S."/>
            <person name="Pangilinan J."/>
            <person name="Riley R."/>
            <person name="Labutti K."/>
            <person name="Andreopoulos B."/>
            <person name="Lipzen A."/>
            <person name="Chen C."/>
            <person name="Yanf M."/>
            <person name="Daum C."/>
            <person name="Ng V."/>
            <person name="Clum A."/>
            <person name="Steindorff A."/>
            <person name="Ohm R."/>
            <person name="Martin F."/>
            <person name="Silar P."/>
            <person name="Natvig D."/>
            <person name="Lalanne C."/>
            <person name="Gautier V."/>
            <person name="Ament-Velasquez S.L."/>
            <person name="Kruys A."/>
            <person name="Hutchinson M.I."/>
            <person name="Powell A.J."/>
            <person name="Barry K."/>
            <person name="Miller A.N."/>
            <person name="Grigoriev I.V."/>
            <person name="Debuchy R."/>
            <person name="Gladieux P."/>
            <person name="Thoren M.H."/>
            <person name="Johannesson H."/>
        </authorList>
    </citation>
    <scope>NUCLEOTIDE SEQUENCE</scope>
    <source>
        <strain evidence="1">SMH4607-1</strain>
    </source>
</reference>
<comment type="caution">
    <text evidence="1">The sequence shown here is derived from an EMBL/GenBank/DDBJ whole genome shotgun (WGS) entry which is preliminary data.</text>
</comment>
<keyword evidence="2" id="KW-1185">Reference proteome</keyword>
<gene>
    <name evidence="1" type="ORF">B0H67DRAFT_125564</name>
</gene>